<evidence type="ECO:0000256" key="4">
    <source>
        <dbReference type="ARBA" id="ARBA00022741"/>
    </source>
</evidence>
<dbReference type="PANTHER" id="PTHR43394:SF1">
    <property type="entry name" value="ATP-BINDING CASSETTE SUB-FAMILY B MEMBER 10, MITOCHONDRIAL"/>
    <property type="match status" value="1"/>
</dbReference>
<keyword evidence="3 8" id="KW-0812">Transmembrane</keyword>
<dbReference type="SUPFAM" id="SSF90123">
    <property type="entry name" value="ABC transporter transmembrane region"/>
    <property type="match status" value="1"/>
</dbReference>
<dbReference type="InterPro" id="IPR017871">
    <property type="entry name" value="ABC_transporter-like_CS"/>
</dbReference>
<keyword evidence="5" id="KW-0067">ATP-binding</keyword>
<dbReference type="GO" id="GO:0005886">
    <property type="term" value="C:plasma membrane"/>
    <property type="evidence" value="ECO:0007669"/>
    <property type="project" value="UniProtKB-SubCell"/>
</dbReference>
<keyword evidence="6 8" id="KW-1133">Transmembrane helix</keyword>
<dbReference type="InterPro" id="IPR036640">
    <property type="entry name" value="ABC1_TM_sf"/>
</dbReference>
<dbReference type="InterPro" id="IPR011527">
    <property type="entry name" value="ABC1_TM_dom"/>
</dbReference>
<name>A0A0R2KH42_9LACO</name>
<dbReference type="SMART" id="SM00382">
    <property type="entry name" value="AAA"/>
    <property type="match status" value="1"/>
</dbReference>
<dbReference type="PROSITE" id="PS50929">
    <property type="entry name" value="ABC_TM1F"/>
    <property type="match status" value="1"/>
</dbReference>
<dbReference type="Proteomes" id="UP000051500">
    <property type="component" value="Unassembled WGS sequence"/>
</dbReference>
<reference evidence="11 12" key="1">
    <citation type="journal article" date="2015" name="Genome Announc.">
        <title>Expanding the biotechnology potential of lactobacilli through comparative genomics of 213 strains and associated genera.</title>
        <authorList>
            <person name="Sun Z."/>
            <person name="Harris H.M."/>
            <person name="McCann A."/>
            <person name="Guo C."/>
            <person name="Argimon S."/>
            <person name="Zhang W."/>
            <person name="Yang X."/>
            <person name="Jeffery I.B."/>
            <person name="Cooney J.C."/>
            <person name="Kagawa T.F."/>
            <person name="Liu W."/>
            <person name="Song Y."/>
            <person name="Salvetti E."/>
            <person name="Wrobel A."/>
            <person name="Rasinkangas P."/>
            <person name="Parkhill J."/>
            <person name="Rea M.C."/>
            <person name="O'Sullivan O."/>
            <person name="Ritari J."/>
            <person name="Douillard F.P."/>
            <person name="Paul Ross R."/>
            <person name="Yang R."/>
            <person name="Briner A.E."/>
            <person name="Felis G.E."/>
            <person name="de Vos W.M."/>
            <person name="Barrangou R."/>
            <person name="Klaenhammer T.R."/>
            <person name="Caufield P.W."/>
            <person name="Cui Y."/>
            <person name="Zhang H."/>
            <person name="O'Toole P.W."/>
        </authorList>
    </citation>
    <scope>NUCLEOTIDE SEQUENCE [LARGE SCALE GENOMIC DNA]</scope>
    <source>
        <strain evidence="11 12">DSM 22408</strain>
    </source>
</reference>
<evidence type="ECO:0000259" key="9">
    <source>
        <dbReference type="PROSITE" id="PS50893"/>
    </source>
</evidence>
<feature type="transmembrane region" description="Helical" evidence="8">
    <location>
        <begin position="32"/>
        <end position="52"/>
    </location>
</feature>
<dbReference type="Pfam" id="PF00664">
    <property type="entry name" value="ABC_membrane"/>
    <property type="match status" value="1"/>
</dbReference>
<dbReference type="Pfam" id="PF00005">
    <property type="entry name" value="ABC_tran"/>
    <property type="match status" value="1"/>
</dbReference>
<gene>
    <name evidence="11" type="ORF">IV53_GL000645</name>
</gene>
<dbReference type="EMBL" id="JQBZ01000025">
    <property type="protein sequence ID" value="KRN88680.1"/>
    <property type="molecule type" value="Genomic_DNA"/>
</dbReference>
<evidence type="ECO:0000256" key="1">
    <source>
        <dbReference type="ARBA" id="ARBA00004651"/>
    </source>
</evidence>
<feature type="transmembrane region" description="Helical" evidence="8">
    <location>
        <begin position="72"/>
        <end position="92"/>
    </location>
</feature>
<evidence type="ECO:0000256" key="8">
    <source>
        <dbReference type="SAM" id="Phobius"/>
    </source>
</evidence>
<dbReference type="InterPro" id="IPR003439">
    <property type="entry name" value="ABC_transporter-like_ATP-bd"/>
</dbReference>
<dbReference type="STRING" id="1122146.IV53_GL000645"/>
<dbReference type="PATRIC" id="fig|1122146.4.peg.661"/>
<dbReference type="PANTHER" id="PTHR43394">
    <property type="entry name" value="ATP-DEPENDENT PERMEASE MDL1, MITOCHONDRIAL"/>
    <property type="match status" value="1"/>
</dbReference>
<dbReference type="Gene3D" id="1.20.1560.10">
    <property type="entry name" value="ABC transporter type 1, transmembrane domain"/>
    <property type="match status" value="1"/>
</dbReference>
<evidence type="ECO:0000256" key="5">
    <source>
        <dbReference type="ARBA" id="ARBA00022840"/>
    </source>
</evidence>
<dbReference type="OrthoDB" id="9770415at2"/>
<evidence type="ECO:0000256" key="6">
    <source>
        <dbReference type="ARBA" id="ARBA00022989"/>
    </source>
</evidence>
<feature type="transmembrane region" description="Helical" evidence="8">
    <location>
        <begin position="260"/>
        <end position="283"/>
    </location>
</feature>
<dbReference type="GO" id="GO:0005524">
    <property type="term" value="F:ATP binding"/>
    <property type="evidence" value="ECO:0007669"/>
    <property type="project" value="UniProtKB-KW"/>
</dbReference>
<evidence type="ECO:0000313" key="12">
    <source>
        <dbReference type="Proteomes" id="UP000051500"/>
    </source>
</evidence>
<evidence type="ECO:0000313" key="11">
    <source>
        <dbReference type="EMBL" id="KRN88680.1"/>
    </source>
</evidence>
<accession>A0A0R2KH42</accession>
<dbReference type="InterPro" id="IPR027417">
    <property type="entry name" value="P-loop_NTPase"/>
</dbReference>
<feature type="transmembrane region" description="Helical" evidence="8">
    <location>
        <begin position="149"/>
        <end position="171"/>
    </location>
</feature>
<evidence type="ECO:0000256" key="2">
    <source>
        <dbReference type="ARBA" id="ARBA00022448"/>
    </source>
</evidence>
<proteinExistence type="predicted"/>
<dbReference type="SUPFAM" id="SSF52540">
    <property type="entry name" value="P-loop containing nucleoside triphosphate hydrolases"/>
    <property type="match status" value="1"/>
</dbReference>
<protein>
    <submittedName>
        <fullName evidence="11">Multidrug ABC superfamily ATP binding cassette transporter, ABC protein</fullName>
    </submittedName>
</protein>
<dbReference type="InterPro" id="IPR039421">
    <property type="entry name" value="Type_1_exporter"/>
</dbReference>
<dbReference type="PROSITE" id="PS00211">
    <property type="entry name" value="ABC_TRANSPORTER_1"/>
    <property type="match status" value="1"/>
</dbReference>
<dbReference type="CDD" id="cd18544">
    <property type="entry name" value="ABC_6TM_TmrA_like"/>
    <property type="match status" value="1"/>
</dbReference>
<keyword evidence="2" id="KW-0813">Transport</keyword>
<keyword evidence="4" id="KW-0547">Nucleotide-binding</keyword>
<dbReference type="AlphaFoldDB" id="A0A0R2KH42"/>
<evidence type="ECO:0000256" key="3">
    <source>
        <dbReference type="ARBA" id="ARBA00022692"/>
    </source>
</evidence>
<comment type="subcellular location">
    <subcellularLocation>
        <location evidence="1">Cell membrane</location>
        <topology evidence="1">Multi-pass membrane protein</topology>
    </subcellularLocation>
</comment>
<dbReference type="InterPro" id="IPR003593">
    <property type="entry name" value="AAA+_ATPase"/>
</dbReference>
<dbReference type="GO" id="GO:0016887">
    <property type="term" value="F:ATP hydrolysis activity"/>
    <property type="evidence" value="ECO:0007669"/>
    <property type="project" value="InterPro"/>
</dbReference>
<dbReference type="CDD" id="cd03254">
    <property type="entry name" value="ABCC_Glucan_exporter_like"/>
    <property type="match status" value="1"/>
</dbReference>
<dbReference type="FunFam" id="3.40.50.300:FF:000287">
    <property type="entry name" value="Multidrug ABC transporter ATP-binding protein"/>
    <property type="match status" value="1"/>
</dbReference>
<dbReference type="Gene3D" id="3.40.50.300">
    <property type="entry name" value="P-loop containing nucleotide triphosphate hydrolases"/>
    <property type="match status" value="1"/>
</dbReference>
<dbReference type="eggNOG" id="COG1132">
    <property type="taxonomic scope" value="Bacteria"/>
</dbReference>
<feature type="domain" description="ABC transmembrane type-1" evidence="10">
    <location>
        <begin position="37"/>
        <end position="323"/>
    </location>
</feature>
<sequence>MEKTNQVKTQPTLTRREQLNVLKRLLPYSRRFSLQFIVAIIFAVAVSALNIYLPAVLGKFMEDDLRPNDLNLHVLMMMAGFYFTLVLVKAFSQFLQQFLFSMGAERTLEAIRFDLFKKLQTLGLKYFDLTPTGAIISHVTNDTKVLYDFWTLFLNMIVASLAIITAFIGMARVNLTVAFYVALFLPILGLVMALYRSYSTKIFQKDRTYLSAINTQLNESLMGMSLIQQFQQQAKSLKQFEINNQAYAKNQMRMIKINSLFLYPIVSLGFILAEVIVLTYFGITPHYGAAYISAGTLYYFLATLQIFFNPLANVLKYLAVFQKGIVAGKRILDLLDNEETIPQQAQVSDLSIEEGAIEFKDVSFSYEDELILDRINLKIAPGETVAIVGTTGSGKSSLINVLLRFYEIQSGQILIDGADVRDYTQAELRKKTGLVLQEPFLFHGDVNFNIRMYNQNISDQAVQAAAEFVKADTFIEKLPQKYQTPVTERGQEFSVGERQLIAFARTIVQAPKILILDEATSNIDTQTENHIQESLEKMRQNRTTIMIAHRLSTIKDADKIVVLDQGRIVEMGNHQSLMQADCRYATLYKLQSLEN</sequence>
<organism evidence="11 12">
    <name type="scientific">Ligilactobacillus ceti DSM 22408</name>
    <dbReference type="NCBI Taxonomy" id="1122146"/>
    <lineage>
        <taxon>Bacteria</taxon>
        <taxon>Bacillati</taxon>
        <taxon>Bacillota</taxon>
        <taxon>Bacilli</taxon>
        <taxon>Lactobacillales</taxon>
        <taxon>Lactobacillaceae</taxon>
        <taxon>Ligilactobacillus</taxon>
    </lineage>
</organism>
<comment type="caution">
    <text evidence="11">The sequence shown here is derived from an EMBL/GenBank/DDBJ whole genome shotgun (WGS) entry which is preliminary data.</text>
</comment>
<keyword evidence="12" id="KW-1185">Reference proteome</keyword>
<dbReference type="PROSITE" id="PS50893">
    <property type="entry name" value="ABC_TRANSPORTER_2"/>
    <property type="match status" value="1"/>
</dbReference>
<dbReference type="GO" id="GO:0015421">
    <property type="term" value="F:ABC-type oligopeptide transporter activity"/>
    <property type="evidence" value="ECO:0007669"/>
    <property type="project" value="TreeGrafter"/>
</dbReference>
<feature type="transmembrane region" description="Helical" evidence="8">
    <location>
        <begin position="177"/>
        <end position="195"/>
    </location>
</feature>
<evidence type="ECO:0000256" key="7">
    <source>
        <dbReference type="ARBA" id="ARBA00023136"/>
    </source>
</evidence>
<evidence type="ECO:0000259" key="10">
    <source>
        <dbReference type="PROSITE" id="PS50929"/>
    </source>
</evidence>
<dbReference type="RefSeq" id="WP_027107083.1">
    <property type="nucleotide sequence ID" value="NZ_JQBZ01000025.1"/>
</dbReference>
<feature type="domain" description="ABC transporter" evidence="9">
    <location>
        <begin position="357"/>
        <end position="590"/>
    </location>
</feature>
<keyword evidence="7 8" id="KW-0472">Membrane</keyword>